<evidence type="ECO:0000313" key="1">
    <source>
        <dbReference type="EMBL" id="MET4721144.1"/>
    </source>
</evidence>
<sequence>MKPIPYQHELAEELEKRSGVAGLKLIRVKGYIPSWELGGIRQKPLDESAEAALGDEVHKLQDEYDMA</sequence>
<evidence type="ECO:0000313" key="2">
    <source>
        <dbReference type="Proteomes" id="UP001549291"/>
    </source>
</evidence>
<name>A0ABV2RW80_BRAJP</name>
<dbReference type="EMBL" id="JBEPTQ010000002">
    <property type="protein sequence ID" value="MET4721144.1"/>
    <property type="molecule type" value="Genomic_DNA"/>
</dbReference>
<keyword evidence="2" id="KW-1185">Reference proteome</keyword>
<comment type="caution">
    <text evidence="1">The sequence shown here is derived from an EMBL/GenBank/DDBJ whole genome shotgun (WGS) entry which is preliminary data.</text>
</comment>
<protein>
    <submittedName>
        <fullName evidence="1">Uncharacterized protein</fullName>
    </submittedName>
</protein>
<accession>A0ABV2RW80</accession>
<dbReference type="RefSeq" id="WP_038959139.1">
    <property type="nucleotide sequence ID" value="NZ_CP066351.1"/>
</dbReference>
<reference evidence="1 2" key="1">
    <citation type="submission" date="2024-06" db="EMBL/GenBank/DDBJ databases">
        <title>Genomic Encyclopedia of Type Strains, Phase V (KMG-V): Genome sequencing to study the core and pangenomes of soil and plant-associated prokaryotes.</title>
        <authorList>
            <person name="Whitman W."/>
        </authorList>
    </citation>
    <scope>NUCLEOTIDE SEQUENCE [LARGE SCALE GENOMIC DNA]</scope>
    <source>
        <strain evidence="1 2">USDA 160</strain>
    </source>
</reference>
<dbReference type="Proteomes" id="UP001549291">
    <property type="component" value="Unassembled WGS sequence"/>
</dbReference>
<proteinExistence type="predicted"/>
<gene>
    <name evidence="1" type="ORF">ABIF63_005250</name>
</gene>
<organism evidence="1 2">
    <name type="scientific">Bradyrhizobium japonicum</name>
    <dbReference type="NCBI Taxonomy" id="375"/>
    <lineage>
        <taxon>Bacteria</taxon>
        <taxon>Pseudomonadati</taxon>
        <taxon>Pseudomonadota</taxon>
        <taxon>Alphaproteobacteria</taxon>
        <taxon>Hyphomicrobiales</taxon>
        <taxon>Nitrobacteraceae</taxon>
        <taxon>Bradyrhizobium</taxon>
    </lineage>
</organism>